<proteinExistence type="predicted"/>
<keyword evidence="1" id="KW-1133">Transmembrane helix</keyword>
<accession>I3TRT4</accession>
<feature type="transmembrane region" description="Helical" evidence="1">
    <location>
        <begin position="6"/>
        <end position="25"/>
    </location>
</feature>
<reference evidence="2 3" key="1">
    <citation type="journal article" date="2012" name="J. Am. Chem. Soc.">
        <title>Bacterial biosynthesis and maturation of the didemnin anti-cancer agents.</title>
        <authorList>
            <person name="Xu Y."/>
            <person name="Kersten R.D."/>
            <person name="Nam S.J."/>
            <person name="Lu L."/>
            <person name="Al-Suwailem A.M."/>
            <person name="Zheng H."/>
            <person name="Fenical W."/>
            <person name="Dorrestein P.C."/>
            <person name="Moore B.S."/>
            <person name="Qian P.Y."/>
        </authorList>
    </citation>
    <scope>NUCLEOTIDE SEQUENCE [LARGE SCALE GENOMIC DNA]</scope>
    <source>
        <strain evidence="2 3">KA081020-065</strain>
    </source>
</reference>
<sequence length="170" mass="17970">MMAGWIFAVFGLLVVGMGGLALVMMMRGKLDATAAAPVRREVVPGGGGAPDGEVLHLPLAAGFAGIKGLPWISWASSDIRPRLVLHPNVVEFGVIRSHRRPYAAVSRVDVRHTAGTCNVVLEFHEKLSSFAGNLVDPDKARLAVQLLAAKGCPLSPRAAQLLDEAKDGCQ</sequence>
<protein>
    <submittedName>
        <fullName evidence="2">Uncharacterized protein</fullName>
    </submittedName>
</protein>
<keyword evidence="1" id="KW-0812">Transmembrane</keyword>
<keyword evidence="1" id="KW-0472">Membrane</keyword>
<evidence type="ECO:0000313" key="2">
    <source>
        <dbReference type="EMBL" id="AFK55472.1"/>
    </source>
</evidence>
<geneLocation type="plasmid" evidence="2 3">
    <name>pTM1</name>
</geneLocation>
<name>I3TRT4_TISMK</name>
<organism evidence="2 3">
    <name type="scientific">Tistrella mobilis (strain KA081020-065)</name>
    <dbReference type="NCBI Taxonomy" id="1110502"/>
    <lineage>
        <taxon>Bacteria</taxon>
        <taxon>Pseudomonadati</taxon>
        <taxon>Pseudomonadota</taxon>
        <taxon>Alphaproteobacteria</taxon>
        <taxon>Geminicoccales</taxon>
        <taxon>Geminicoccaceae</taxon>
        <taxon>Tistrella</taxon>
    </lineage>
</organism>
<evidence type="ECO:0000313" key="3">
    <source>
        <dbReference type="Proteomes" id="UP000005258"/>
    </source>
</evidence>
<dbReference type="Proteomes" id="UP000005258">
    <property type="component" value="Plasmid pTM1"/>
</dbReference>
<dbReference type="AlphaFoldDB" id="I3TRT4"/>
<dbReference type="RefSeq" id="WP_014747149.1">
    <property type="nucleotide sequence ID" value="NC_017957.2"/>
</dbReference>
<dbReference type="HOGENOM" id="CLU_137958_0_0_5"/>
<keyword evidence="3" id="KW-1185">Reference proteome</keyword>
<dbReference type="KEGG" id="tmo:TMO_a0069"/>
<evidence type="ECO:0000256" key="1">
    <source>
        <dbReference type="SAM" id="Phobius"/>
    </source>
</evidence>
<keyword evidence="2" id="KW-0614">Plasmid</keyword>
<gene>
    <name evidence="2" type="ordered locus">TMO_a0069</name>
</gene>
<dbReference type="EMBL" id="CP003237">
    <property type="protein sequence ID" value="AFK55472.1"/>
    <property type="molecule type" value="Genomic_DNA"/>
</dbReference>